<organism evidence="14">
    <name type="scientific">Bactrocera latifrons</name>
    <name type="common">Malaysian fruit fly</name>
    <name type="synonym">Chaetodacus latifrons</name>
    <dbReference type="NCBI Taxonomy" id="174628"/>
    <lineage>
        <taxon>Eukaryota</taxon>
        <taxon>Metazoa</taxon>
        <taxon>Ecdysozoa</taxon>
        <taxon>Arthropoda</taxon>
        <taxon>Hexapoda</taxon>
        <taxon>Insecta</taxon>
        <taxon>Pterygota</taxon>
        <taxon>Neoptera</taxon>
        <taxon>Endopterygota</taxon>
        <taxon>Diptera</taxon>
        <taxon>Brachycera</taxon>
        <taxon>Muscomorpha</taxon>
        <taxon>Tephritoidea</taxon>
        <taxon>Tephritidae</taxon>
        <taxon>Bactrocera</taxon>
        <taxon>Bactrocera</taxon>
    </lineage>
</organism>
<dbReference type="InterPro" id="IPR006629">
    <property type="entry name" value="LITAF"/>
</dbReference>
<comment type="subcellular location">
    <subcellularLocation>
        <location evidence="2">Endosome membrane</location>
        <topology evidence="2">Peripheral membrane protein</topology>
    </subcellularLocation>
    <subcellularLocation>
        <location evidence="1">Late endosome membrane</location>
    </subcellularLocation>
    <subcellularLocation>
        <location evidence="3">Lysosome membrane</location>
        <topology evidence="3">Peripheral membrane protein</topology>
        <orientation evidence="3">Cytoplasmic side</orientation>
    </subcellularLocation>
</comment>
<feature type="region of interest" description="Disordered" evidence="8">
    <location>
        <begin position="106"/>
        <end position="127"/>
    </location>
</feature>
<evidence type="ECO:0000313" key="11">
    <source>
        <dbReference type="EMBL" id="JAI20936.1"/>
    </source>
</evidence>
<proteinExistence type="inferred from homology"/>
<feature type="domain" description="LITAF" evidence="10">
    <location>
        <begin position="135"/>
        <end position="220"/>
    </location>
</feature>
<keyword evidence="9" id="KW-1133">Transmembrane helix</keyword>
<keyword evidence="5" id="KW-0479">Metal-binding</keyword>
<dbReference type="EMBL" id="GDHF01020336">
    <property type="protein sequence ID" value="JAI31978.1"/>
    <property type="molecule type" value="Transcribed_RNA"/>
</dbReference>
<dbReference type="EMBL" id="GDHF01031378">
    <property type="protein sequence ID" value="JAI20936.1"/>
    <property type="molecule type" value="Transcribed_RNA"/>
</dbReference>
<evidence type="ECO:0000256" key="4">
    <source>
        <dbReference type="ARBA" id="ARBA00005975"/>
    </source>
</evidence>
<dbReference type="Pfam" id="PF10601">
    <property type="entry name" value="zf-LITAF-like"/>
    <property type="match status" value="1"/>
</dbReference>
<dbReference type="InterPro" id="IPR037519">
    <property type="entry name" value="LITAF_fam"/>
</dbReference>
<keyword evidence="7 9" id="KW-0472">Membrane</keyword>
<dbReference type="AlphaFoldDB" id="A0A0K8UZJ7"/>
<dbReference type="PANTHER" id="PTHR23292">
    <property type="entry name" value="LIPOPOLYSACCHARIDE-INDUCED TUMOR NECROSIS FACTOR-ALPHA FACTOR"/>
    <property type="match status" value="1"/>
</dbReference>
<protein>
    <submittedName>
        <fullName evidence="14">Lipopolysaccharide-induced tumor necrosis factor-alpha factor</fullName>
    </submittedName>
</protein>
<keyword evidence="9" id="KW-0812">Transmembrane</keyword>
<feature type="transmembrane region" description="Helical" evidence="9">
    <location>
        <begin position="178"/>
        <end position="197"/>
    </location>
</feature>
<evidence type="ECO:0000259" key="10">
    <source>
        <dbReference type="PROSITE" id="PS51837"/>
    </source>
</evidence>
<evidence type="ECO:0000313" key="12">
    <source>
        <dbReference type="EMBL" id="JAI25600.1"/>
    </source>
</evidence>
<dbReference type="PANTHER" id="PTHR23292:SF14">
    <property type="entry name" value="FI16615P1-RELATED"/>
    <property type="match status" value="1"/>
</dbReference>
<reference evidence="14" key="1">
    <citation type="submission" date="2015-06" db="EMBL/GenBank/DDBJ databases">
        <authorList>
            <person name="Hoefler B.C."/>
            <person name="Straight P.D."/>
        </authorList>
    </citation>
    <scope>NUCLEOTIDE SEQUENCE</scope>
</reference>
<dbReference type="PROSITE" id="PS51837">
    <property type="entry name" value="LITAF"/>
    <property type="match status" value="1"/>
</dbReference>
<gene>
    <name evidence="14" type="primary">LITAF_12</name>
    <name evidence="13" type="synonym">LITAF_0</name>
    <name evidence="12" type="synonym">LITAF_3</name>
    <name evidence="11" type="synonym">LITAF_6</name>
    <name evidence="13" type="ORF">c1_g1_i2</name>
    <name evidence="12" type="ORF">c1_g1_i3</name>
    <name evidence="14" type="ORF">c1_g1_i4</name>
    <name evidence="11" type="ORF">c1_g1_i5</name>
</gene>
<evidence type="ECO:0000313" key="13">
    <source>
        <dbReference type="EMBL" id="JAI26723.1"/>
    </source>
</evidence>
<evidence type="ECO:0000256" key="2">
    <source>
        <dbReference type="ARBA" id="ARBA00004481"/>
    </source>
</evidence>
<keyword evidence="6" id="KW-0862">Zinc</keyword>
<feature type="region of interest" description="Disordered" evidence="8">
    <location>
        <begin position="1"/>
        <end position="92"/>
    </location>
</feature>
<evidence type="ECO:0000256" key="1">
    <source>
        <dbReference type="ARBA" id="ARBA00004414"/>
    </source>
</evidence>
<dbReference type="OrthoDB" id="5599753at2759"/>
<feature type="compositionally biased region" description="Low complexity" evidence="8">
    <location>
        <begin position="60"/>
        <end position="92"/>
    </location>
</feature>
<sequence>MEKSGPPVNYPRMPAEMQEATHSGYVDQAPAAPPSYEQAIHTAPYPPVQVLPTPSSTSDAANRPPTQQQQPAQARTNKTTTTTGGFGAGAQHTYGGSTQYGATSMGGAGGSGGVPPTHHAYMPSASSTTHPMVQQPVVIIQQQAILPLGPEPTFITCPGCHVTKLTRIGYEPNARTHLMAAILCIVGLWCCVCLPYCAESCMSTNHYCGNCNKYLGTYNGGGF</sequence>
<dbReference type="EMBL" id="GDHF01025591">
    <property type="protein sequence ID" value="JAI26723.1"/>
    <property type="molecule type" value="Transcribed_RNA"/>
</dbReference>
<evidence type="ECO:0000256" key="3">
    <source>
        <dbReference type="ARBA" id="ARBA00004630"/>
    </source>
</evidence>
<evidence type="ECO:0000256" key="8">
    <source>
        <dbReference type="SAM" id="MobiDB-lite"/>
    </source>
</evidence>
<evidence type="ECO:0000256" key="5">
    <source>
        <dbReference type="ARBA" id="ARBA00022723"/>
    </source>
</evidence>
<accession>A0A0K8UZJ7</accession>
<dbReference type="SMART" id="SM00714">
    <property type="entry name" value="LITAF"/>
    <property type="match status" value="1"/>
</dbReference>
<dbReference type="EMBL" id="GDHF01026714">
    <property type="protein sequence ID" value="JAI25600.1"/>
    <property type="molecule type" value="Transcribed_RNA"/>
</dbReference>
<dbReference type="GO" id="GO:0031902">
    <property type="term" value="C:late endosome membrane"/>
    <property type="evidence" value="ECO:0007669"/>
    <property type="project" value="UniProtKB-SubCell"/>
</dbReference>
<evidence type="ECO:0000313" key="14">
    <source>
        <dbReference type="EMBL" id="JAI31978.1"/>
    </source>
</evidence>
<name>A0A0K8UZJ7_BACLA</name>
<dbReference type="GO" id="GO:0008270">
    <property type="term" value="F:zinc ion binding"/>
    <property type="evidence" value="ECO:0007669"/>
    <property type="project" value="TreeGrafter"/>
</dbReference>
<evidence type="ECO:0000256" key="6">
    <source>
        <dbReference type="ARBA" id="ARBA00022833"/>
    </source>
</evidence>
<evidence type="ECO:0000256" key="9">
    <source>
        <dbReference type="SAM" id="Phobius"/>
    </source>
</evidence>
<evidence type="ECO:0000256" key="7">
    <source>
        <dbReference type="ARBA" id="ARBA00023136"/>
    </source>
</evidence>
<comment type="similarity">
    <text evidence="4">Belongs to the CDIP1/LITAF family.</text>
</comment>
<dbReference type="GO" id="GO:0005765">
    <property type="term" value="C:lysosomal membrane"/>
    <property type="evidence" value="ECO:0007669"/>
    <property type="project" value="UniProtKB-SubCell"/>
</dbReference>